<comment type="catalytic activity">
    <reaction evidence="4 5">
        <text>L-cysteine + L-glutamate + ATP = gamma-L-glutamyl-L-cysteine + ADP + phosphate + H(+)</text>
        <dbReference type="Rhea" id="RHEA:13285"/>
        <dbReference type="ChEBI" id="CHEBI:15378"/>
        <dbReference type="ChEBI" id="CHEBI:29985"/>
        <dbReference type="ChEBI" id="CHEBI:30616"/>
        <dbReference type="ChEBI" id="CHEBI:35235"/>
        <dbReference type="ChEBI" id="CHEBI:43474"/>
        <dbReference type="ChEBI" id="CHEBI:58173"/>
        <dbReference type="ChEBI" id="CHEBI:456216"/>
        <dbReference type="EC" id="6.3.2.2"/>
    </reaction>
</comment>
<sequence length="369" mass="40062">MRRVGVEEELLLVDARTGAPVPGYDAVAQAARLARDEPAEHELKQEMAEIASAPHLDLAEIRADLEVHRRSLAKAAASRGFAAAATASSPVAGRPVITAEQRYLRMEQRFGLLERNQLTCGMHVHVAIDSPEQGVAALDRMRPWLPILIALSANSPFWQGEDTAYASYRTVVWGQWPSAGPTETFGSLDQYRRLVDDLTHSGTLLDEGMVYFDARLSRHYPTIEVRVADVCTDVSDAIMVAAIVRALVETALGQAEDGLPPDRTRTELLRVASWSAARYGTTADLVDPATARPIPAADLIDRLMDLLAPSLRTSGDQDLVADGVAAILRRGTGSEQQRRHYSETTDLGAVALDVARRTTPEPSPGTTDP</sequence>
<reference evidence="7" key="1">
    <citation type="journal article" date="2018" name="Int. J. Syst. Evol. Microbiol.">
        <title>Jatrophihabitans telluris sp. nov., isolated from sediment soil of lava forest wetlands and the emended description of the genus Jatrophihabitans.</title>
        <authorList>
            <person name="Lee K.C."/>
            <person name="Suh M.K."/>
            <person name="Eom M.K."/>
            <person name="Kim K.K."/>
            <person name="Kim J.S."/>
            <person name="Kim D.S."/>
            <person name="Ko S.H."/>
            <person name="Shin Y.K."/>
            <person name="Lee J.S."/>
        </authorList>
    </citation>
    <scope>NUCLEOTIDE SEQUENCE</scope>
    <source>
        <strain evidence="7">N237</strain>
    </source>
</reference>
<dbReference type="Proteomes" id="UP001056336">
    <property type="component" value="Chromosome"/>
</dbReference>
<dbReference type="NCBIfam" id="NF010041">
    <property type="entry name" value="PRK13517.1-1"/>
    <property type="match status" value="1"/>
</dbReference>
<keyword evidence="3 5" id="KW-0067">ATP-binding</keyword>
<evidence type="ECO:0000256" key="5">
    <source>
        <dbReference type="HAMAP-Rule" id="MF_01609"/>
    </source>
</evidence>
<comment type="function">
    <text evidence="5">ATP-dependent carboxylate-amine ligase which exhibits weak glutamate--cysteine ligase activity.</text>
</comment>
<dbReference type="Gene3D" id="3.30.590.20">
    <property type="match status" value="1"/>
</dbReference>
<dbReference type="RefSeq" id="WP_249772434.1">
    <property type="nucleotide sequence ID" value="NZ_CP097332.1"/>
</dbReference>
<dbReference type="HAMAP" id="MF_01609">
    <property type="entry name" value="Glu_cys_ligase_2"/>
    <property type="match status" value="1"/>
</dbReference>
<organism evidence="7 8">
    <name type="scientific">Jatrophihabitans telluris</name>
    <dbReference type="NCBI Taxonomy" id="2038343"/>
    <lineage>
        <taxon>Bacteria</taxon>
        <taxon>Bacillati</taxon>
        <taxon>Actinomycetota</taxon>
        <taxon>Actinomycetes</taxon>
        <taxon>Jatrophihabitantales</taxon>
        <taxon>Jatrophihabitantaceae</taxon>
        <taxon>Jatrophihabitans</taxon>
    </lineage>
</organism>
<dbReference type="Pfam" id="PF04107">
    <property type="entry name" value="GCS2"/>
    <property type="match status" value="1"/>
</dbReference>
<dbReference type="SUPFAM" id="SSF55931">
    <property type="entry name" value="Glutamine synthetase/guanido kinase"/>
    <property type="match status" value="1"/>
</dbReference>
<dbReference type="EC" id="6.3.2.2" evidence="5"/>
<dbReference type="InterPro" id="IPR006336">
    <property type="entry name" value="GCS2"/>
</dbReference>
<gene>
    <name evidence="7" type="ORF">M6D93_01670</name>
</gene>
<proteinExistence type="inferred from homology"/>
<dbReference type="InterPro" id="IPR014746">
    <property type="entry name" value="Gln_synth/guanido_kin_cat_dom"/>
</dbReference>
<comment type="similarity">
    <text evidence="5">Belongs to the glutamate--cysteine ligase type 2 family. YbdK subfamily.</text>
</comment>
<dbReference type="GO" id="GO:0004357">
    <property type="term" value="F:glutamate-cysteine ligase activity"/>
    <property type="evidence" value="ECO:0007669"/>
    <property type="project" value="UniProtKB-EC"/>
</dbReference>
<dbReference type="EMBL" id="CP097332">
    <property type="protein sequence ID" value="UQX88723.1"/>
    <property type="molecule type" value="Genomic_DNA"/>
</dbReference>
<dbReference type="InterPro" id="IPR011793">
    <property type="entry name" value="YbdK"/>
</dbReference>
<dbReference type="InterPro" id="IPR050141">
    <property type="entry name" value="GCL_type2/YbdK_subfam"/>
</dbReference>
<evidence type="ECO:0000256" key="4">
    <source>
        <dbReference type="ARBA" id="ARBA00048819"/>
    </source>
</evidence>
<dbReference type="PANTHER" id="PTHR36510:SF1">
    <property type="entry name" value="GLUTAMATE--CYSTEINE LIGASE 2-RELATED"/>
    <property type="match status" value="1"/>
</dbReference>
<keyword evidence="2 5" id="KW-0547">Nucleotide-binding</keyword>
<dbReference type="NCBIfam" id="TIGR02050">
    <property type="entry name" value="gshA_cyan_rel"/>
    <property type="match status" value="1"/>
</dbReference>
<evidence type="ECO:0000256" key="2">
    <source>
        <dbReference type="ARBA" id="ARBA00022741"/>
    </source>
</evidence>
<dbReference type="PANTHER" id="PTHR36510">
    <property type="entry name" value="GLUTAMATE--CYSTEINE LIGASE 2-RELATED"/>
    <property type="match status" value="1"/>
</dbReference>
<keyword evidence="8" id="KW-1185">Reference proteome</keyword>
<protein>
    <recommendedName>
        <fullName evidence="5">Putative glutamate--cysteine ligase 2</fullName>
        <ecNumber evidence="5">6.3.2.2</ecNumber>
    </recommendedName>
    <alternativeName>
        <fullName evidence="5">Gamma-glutamylcysteine synthetase 2</fullName>
        <shortName evidence="5">GCS 2</shortName>
        <shortName evidence="5">Gamma-GCS 2</shortName>
    </alternativeName>
</protein>
<reference evidence="7" key="2">
    <citation type="submission" date="2022-05" db="EMBL/GenBank/DDBJ databases">
        <authorList>
            <person name="Kim J.-S."/>
            <person name="Lee K."/>
            <person name="Suh M."/>
            <person name="Eom M."/>
            <person name="Kim J.-S."/>
            <person name="Kim D.-S."/>
            <person name="Ko S.-H."/>
            <person name="Shin Y."/>
            <person name="Lee J.-S."/>
        </authorList>
    </citation>
    <scope>NUCLEOTIDE SEQUENCE</scope>
    <source>
        <strain evidence="7">N237</strain>
    </source>
</reference>
<evidence type="ECO:0000313" key="7">
    <source>
        <dbReference type="EMBL" id="UQX88723.1"/>
    </source>
</evidence>
<feature type="region of interest" description="Disordered" evidence="6">
    <location>
        <begin position="332"/>
        <end position="369"/>
    </location>
</feature>
<evidence type="ECO:0000313" key="8">
    <source>
        <dbReference type="Proteomes" id="UP001056336"/>
    </source>
</evidence>
<evidence type="ECO:0000256" key="3">
    <source>
        <dbReference type="ARBA" id="ARBA00022840"/>
    </source>
</evidence>
<evidence type="ECO:0000256" key="6">
    <source>
        <dbReference type="SAM" id="MobiDB-lite"/>
    </source>
</evidence>
<evidence type="ECO:0000256" key="1">
    <source>
        <dbReference type="ARBA" id="ARBA00022598"/>
    </source>
</evidence>
<keyword evidence="1 5" id="KW-0436">Ligase</keyword>
<name>A0ABY4QZG4_9ACTN</name>
<accession>A0ABY4QZG4</accession>